<keyword evidence="2" id="KW-1133">Transmembrane helix</keyword>
<dbReference type="GO" id="GO:0000750">
    <property type="term" value="P:pheromone-dependent signal transduction involved in conjugation with cellular fusion"/>
    <property type="evidence" value="ECO:0007669"/>
    <property type="project" value="TreeGrafter"/>
</dbReference>
<organism evidence="3 4">
    <name type="scientific">Mollisia scopiformis</name>
    <name type="common">Conifer needle endophyte fungus</name>
    <name type="synonym">Phialocephala scopiformis</name>
    <dbReference type="NCBI Taxonomy" id="149040"/>
    <lineage>
        <taxon>Eukaryota</taxon>
        <taxon>Fungi</taxon>
        <taxon>Dikarya</taxon>
        <taxon>Ascomycota</taxon>
        <taxon>Pezizomycotina</taxon>
        <taxon>Leotiomycetes</taxon>
        <taxon>Helotiales</taxon>
        <taxon>Mollisiaceae</taxon>
        <taxon>Mollisia</taxon>
    </lineage>
</organism>
<evidence type="ECO:0000256" key="1">
    <source>
        <dbReference type="SAM" id="MobiDB-lite"/>
    </source>
</evidence>
<dbReference type="InterPro" id="IPR027458">
    <property type="entry name" value="STE2_TM1-TM2_sf"/>
</dbReference>
<dbReference type="InParanoid" id="A0A194XDV8"/>
<feature type="transmembrane region" description="Helical" evidence="2">
    <location>
        <begin position="156"/>
        <end position="175"/>
    </location>
</feature>
<feature type="transmembrane region" description="Helical" evidence="2">
    <location>
        <begin position="195"/>
        <end position="216"/>
    </location>
</feature>
<dbReference type="PRINTS" id="PR00250">
    <property type="entry name" value="GPCRSTE2"/>
</dbReference>
<dbReference type="KEGG" id="psco:LY89DRAFT_644427"/>
<evidence type="ECO:0000313" key="3">
    <source>
        <dbReference type="EMBL" id="KUJ18336.1"/>
    </source>
</evidence>
<dbReference type="OrthoDB" id="5402633at2759"/>
<dbReference type="EMBL" id="KQ947413">
    <property type="protein sequence ID" value="KUJ18336.1"/>
    <property type="molecule type" value="Genomic_DNA"/>
</dbReference>
<dbReference type="Pfam" id="PF02116">
    <property type="entry name" value="STE2"/>
    <property type="match status" value="1"/>
</dbReference>
<protein>
    <submittedName>
        <fullName evidence="3">G protein-like protein-coupled receptor: STE2</fullName>
    </submittedName>
</protein>
<keyword evidence="4" id="KW-1185">Reference proteome</keyword>
<sequence length="387" mass="42904">MSSTITPFDPTSQNITVLLADGVNSVNITIAALDQFFIYNCRLCINYAAQLGACLIMLIITAVLTKESKRTKPVFVLNVLSLVFGFFRALFLALYCVSPWVELWAYSTSDYSRVPKSAYGTSILGTVLPLFLTATVDASLVLQAHTVSKVMKRKHYYAVTAVSCLVYLFAVSFRFAEAVTNSRAIMSDGSYFAEAWITTATLATETIAIWYFSVIFTGKLVWTIKMRKNMGFQKWSYMQILAAMGGCTMIIPSLFTILEWVTPSDFPEAGTLAMTMVALLLPLSSLWASMSTTDRSASFNLSTLWASRQSQEDMEKNFGSQYTGPSHTQYSTDRKESTAPISPSANIAVVEHTPVKSSRDSTEIDLELMGVRVDRSYDVHSDRISGY</sequence>
<dbReference type="PANTHER" id="PTHR28009:SF1">
    <property type="entry name" value="PHEROMONE ALPHA FACTOR RECEPTOR"/>
    <property type="match status" value="1"/>
</dbReference>
<feature type="transmembrane region" description="Helical" evidence="2">
    <location>
        <begin position="121"/>
        <end position="144"/>
    </location>
</feature>
<dbReference type="STRING" id="149040.A0A194XDV8"/>
<feature type="region of interest" description="Disordered" evidence="1">
    <location>
        <begin position="315"/>
        <end position="344"/>
    </location>
</feature>
<proteinExistence type="predicted"/>
<dbReference type="Proteomes" id="UP000070700">
    <property type="component" value="Unassembled WGS sequence"/>
</dbReference>
<feature type="transmembrane region" description="Helical" evidence="2">
    <location>
        <begin position="237"/>
        <end position="257"/>
    </location>
</feature>
<keyword evidence="2" id="KW-0812">Transmembrane</keyword>
<keyword evidence="3" id="KW-0675">Receptor</keyword>
<dbReference type="InterPro" id="IPR000366">
    <property type="entry name" value="GPCR_STE2"/>
</dbReference>
<evidence type="ECO:0000256" key="2">
    <source>
        <dbReference type="SAM" id="Phobius"/>
    </source>
</evidence>
<feature type="transmembrane region" description="Helical" evidence="2">
    <location>
        <begin position="76"/>
        <end position="101"/>
    </location>
</feature>
<name>A0A194XDV8_MOLSC</name>
<dbReference type="CDD" id="cd14939">
    <property type="entry name" value="7tmD_STE2"/>
    <property type="match status" value="1"/>
</dbReference>
<feature type="transmembrane region" description="Helical" evidence="2">
    <location>
        <begin position="269"/>
        <end position="288"/>
    </location>
</feature>
<reference evidence="3 4" key="1">
    <citation type="submission" date="2015-10" db="EMBL/GenBank/DDBJ databases">
        <title>Full genome of DAOMC 229536 Phialocephala scopiformis, a fungal endophyte of spruce producing the potent anti-insectan compound rugulosin.</title>
        <authorList>
            <consortium name="DOE Joint Genome Institute"/>
            <person name="Walker A.K."/>
            <person name="Frasz S.L."/>
            <person name="Seifert K.A."/>
            <person name="Miller J.D."/>
            <person name="Mondo S.J."/>
            <person name="Labutti K."/>
            <person name="Lipzen A."/>
            <person name="Dockter R."/>
            <person name="Kennedy M."/>
            <person name="Grigoriev I.V."/>
            <person name="Spatafora J.W."/>
        </authorList>
    </citation>
    <scope>NUCLEOTIDE SEQUENCE [LARGE SCALE GENOMIC DNA]</scope>
    <source>
        <strain evidence="3 4">CBS 120377</strain>
    </source>
</reference>
<feature type="compositionally biased region" description="Polar residues" evidence="1">
    <location>
        <begin position="318"/>
        <end position="331"/>
    </location>
</feature>
<keyword evidence="2" id="KW-0472">Membrane</keyword>
<gene>
    <name evidence="3" type="ORF">LY89DRAFT_644427</name>
</gene>
<accession>A0A194XDV8</accession>
<dbReference type="FunCoup" id="A0A194XDV8">
    <property type="interactions" value="93"/>
</dbReference>
<dbReference type="RefSeq" id="XP_018072691.1">
    <property type="nucleotide sequence ID" value="XM_018211839.1"/>
</dbReference>
<dbReference type="GO" id="GO:0004932">
    <property type="term" value="F:mating-type factor pheromone receptor activity"/>
    <property type="evidence" value="ECO:0007669"/>
    <property type="project" value="InterPro"/>
</dbReference>
<feature type="transmembrane region" description="Helical" evidence="2">
    <location>
        <begin position="45"/>
        <end position="64"/>
    </location>
</feature>
<dbReference type="GO" id="GO:0038038">
    <property type="term" value="C:G protein-coupled receptor homodimeric complex"/>
    <property type="evidence" value="ECO:0007669"/>
    <property type="project" value="TreeGrafter"/>
</dbReference>
<evidence type="ECO:0000313" key="4">
    <source>
        <dbReference type="Proteomes" id="UP000070700"/>
    </source>
</evidence>
<dbReference type="GeneID" id="28821565"/>
<dbReference type="Gene3D" id="1.10.287.920">
    <property type="entry name" value="Pheromone alpha factor receptor"/>
    <property type="match status" value="1"/>
</dbReference>
<dbReference type="AlphaFoldDB" id="A0A194XDV8"/>
<dbReference type="PANTHER" id="PTHR28009">
    <property type="entry name" value="PHEROMONE ALPHA FACTOR RECEPTOR"/>
    <property type="match status" value="1"/>
</dbReference>